<dbReference type="KEGG" id="por:APT59_02870"/>
<dbReference type="RefSeq" id="WP_059313463.1">
    <property type="nucleotide sequence ID" value="NZ_CP013987.1"/>
</dbReference>
<evidence type="ECO:0000259" key="1">
    <source>
        <dbReference type="Pfam" id="PF19480"/>
    </source>
</evidence>
<reference evidence="2 3" key="1">
    <citation type="submission" date="2016-01" db="EMBL/GenBank/DDBJ databases">
        <title>Annotation of Pseudomonas oryzihabitans USDA-ARS-USMARC-56511.</title>
        <authorList>
            <person name="Harhay G.P."/>
            <person name="Harhay D.M."/>
            <person name="Smith T.P.L."/>
            <person name="Bono J.L."/>
            <person name="Heaton M.P."/>
            <person name="Clawson M.L."/>
            <person name="Chitko-Mckown C.G."/>
            <person name="Capik S.F."/>
            <person name="DeDonder K.D."/>
            <person name="Apley M.D."/>
            <person name="Lubbers B.V."/>
            <person name="White B.J."/>
            <person name="Larson R.L."/>
        </authorList>
    </citation>
    <scope>NUCLEOTIDE SEQUENCE [LARGE SCALE GENOMIC DNA]</scope>
    <source>
        <strain evidence="2 3">USDA-ARS-USMARC-56511</strain>
    </source>
</reference>
<protein>
    <submittedName>
        <fullName evidence="2">Cupin</fullName>
    </submittedName>
</protein>
<dbReference type="Pfam" id="PF19480">
    <property type="entry name" value="DUF6016"/>
    <property type="match status" value="1"/>
</dbReference>
<sequence>MTARLFDQDLFADLLRQAANSPRRRAHHSLHSMDEPCHRLVVGMCEDSYIPPHRHLDPRKAESLLVLQGRLGLLTFSEDGQVLLRRELSQAAGCPGVDLAPGHYHALVALDGDCLFFECKAGPFLPLGEGERPAWAPLEGAAEAERYRTWMRAQFD</sequence>
<feature type="domain" description="Cupin fold metalloprotein WbuC cupin" evidence="1">
    <location>
        <begin position="6"/>
        <end position="87"/>
    </location>
</feature>
<dbReference type="SUPFAM" id="SSF51182">
    <property type="entry name" value="RmlC-like cupins"/>
    <property type="match status" value="1"/>
</dbReference>
<dbReference type="OrthoDB" id="981227at2"/>
<dbReference type="NCBIfam" id="TIGR04366">
    <property type="entry name" value="cupin_WbuC"/>
    <property type="match status" value="1"/>
</dbReference>
<evidence type="ECO:0000313" key="3">
    <source>
        <dbReference type="Proteomes" id="UP000064137"/>
    </source>
</evidence>
<name>A0A0U4WVI2_9PSED</name>
<dbReference type="CDD" id="cd07005">
    <property type="entry name" value="cupin_WbuC-like"/>
    <property type="match status" value="1"/>
</dbReference>
<accession>A0A0U4WVI2</accession>
<dbReference type="Proteomes" id="UP000064137">
    <property type="component" value="Chromosome"/>
</dbReference>
<evidence type="ECO:0000313" key="2">
    <source>
        <dbReference type="EMBL" id="ALZ83188.1"/>
    </source>
</evidence>
<organism evidence="2 3">
    <name type="scientific">Pseudomonas oryzihabitans</name>
    <dbReference type="NCBI Taxonomy" id="47885"/>
    <lineage>
        <taxon>Bacteria</taxon>
        <taxon>Pseudomonadati</taxon>
        <taxon>Pseudomonadota</taxon>
        <taxon>Gammaproteobacteria</taxon>
        <taxon>Pseudomonadales</taxon>
        <taxon>Pseudomonadaceae</taxon>
        <taxon>Pseudomonas</taxon>
    </lineage>
</organism>
<gene>
    <name evidence="2" type="ORF">APT59_02870</name>
</gene>
<dbReference type="InterPro" id="IPR011051">
    <property type="entry name" value="RmlC_Cupin_sf"/>
</dbReference>
<dbReference type="InterPro" id="IPR046058">
    <property type="entry name" value="WbuC_cupin"/>
</dbReference>
<dbReference type="InterPro" id="IPR027565">
    <property type="entry name" value="Cupin_WbuC"/>
</dbReference>
<proteinExistence type="predicted"/>
<dbReference type="EMBL" id="CP013987">
    <property type="protein sequence ID" value="ALZ83188.1"/>
    <property type="molecule type" value="Genomic_DNA"/>
</dbReference>
<dbReference type="AlphaFoldDB" id="A0A0U4WVI2"/>